<dbReference type="InterPro" id="IPR000719">
    <property type="entry name" value="Prot_kinase_dom"/>
</dbReference>
<feature type="domain" description="Gnk2-homologous" evidence="20">
    <location>
        <begin position="46"/>
        <end position="151"/>
    </location>
</feature>
<keyword evidence="7 16" id="KW-0547">Nucleotide-binding</keyword>
<dbReference type="PROSITE" id="PS00108">
    <property type="entry name" value="PROTEIN_KINASE_ST"/>
    <property type="match status" value="1"/>
</dbReference>
<evidence type="ECO:0000256" key="15">
    <source>
        <dbReference type="ARBA" id="ARBA00047951"/>
    </source>
</evidence>
<evidence type="ECO:0000256" key="6">
    <source>
        <dbReference type="ARBA" id="ARBA00022737"/>
    </source>
</evidence>
<dbReference type="FunFam" id="3.30.200.20:FF:000142">
    <property type="entry name" value="Cysteine-rich receptor-like protein kinase 10"/>
    <property type="match status" value="1"/>
</dbReference>
<feature type="transmembrane region" description="Helical" evidence="18">
    <location>
        <begin position="293"/>
        <end position="319"/>
    </location>
</feature>
<evidence type="ECO:0000259" key="19">
    <source>
        <dbReference type="PROSITE" id="PS50011"/>
    </source>
</evidence>
<feature type="domain" description="Gnk2-homologous" evidence="20">
    <location>
        <begin position="157"/>
        <end position="266"/>
    </location>
</feature>
<comment type="catalytic activity">
    <reaction evidence="15">
        <text>L-threonyl-[protein] + ATP = O-phospho-L-threonyl-[protein] + ADP + H(+)</text>
        <dbReference type="Rhea" id="RHEA:46608"/>
        <dbReference type="Rhea" id="RHEA-COMP:11060"/>
        <dbReference type="Rhea" id="RHEA-COMP:11605"/>
        <dbReference type="ChEBI" id="CHEBI:15378"/>
        <dbReference type="ChEBI" id="CHEBI:30013"/>
        <dbReference type="ChEBI" id="CHEBI:30616"/>
        <dbReference type="ChEBI" id="CHEBI:61977"/>
        <dbReference type="ChEBI" id="CHEBI:456216"/>
    </reaction>
</comment>
<evidence type="ECO:0000259" key="20">
    <source>
        <dbReference type="PROSITE" id="PS51473"/>
    </source>
</evidence>
<keyword evidence="2" id="KW-0723">Serine/threonine-protein kinase</keyword>
<dbReference type="InterPro" id="IPR001245">
    <property type="entry name" value="Ser-Thr/Tyr_kinase_cat_dom"/>
</dbReference>
<dbReference type="GO" id="GO:0004674">
    <property type="term" value="F:protein serine/threonine kinase activity"/>
    <property type="evidence" value="ECO:0007669"/>
    <property type="project" value="UniProtKB-KW"/>
</dbReference>
<feature type="compositionally biased region" description="Polar residues" evidence="17">
    <location>
        <begin position="661"/>
        <end position="672"/>
    </location>
</feature>
<dbReference type="Pfam" id="PF07714">
    <property type="entry name" value="PK_Tyr_Ser-Thr"/>
    <property type="match status" value="1"/>
</dbReference>
<gene>
    <name evidence="21" type="ORF">QN277_005325</name>
</gene>
<evidence type="ECO:0000256" key="16">
    <source>
        <dbReference type="PROSITE-ProRule" id="PRU10141"/>
    </source>
</evidence>
<protein>
    <recommendedName>
        <fullName evidence="23">Cysteine-rich receptor-like protein kinase</fullName>
    </recommendedName>
</protein>
<dbReference type="AlphaFoldDB" id="A0AAE1IW87"/>
<dbReference type="PROSITE" id="PS51473">
    <property type="entry name" value="GNK2"/>
    <property type="match status" value="2"/>
</dbReference>
<dbReference type="FunFam" id="1.10.510.10:FF:000129">
    <property type="entry name" value="cysteine-rich receptor-like protein kinase 10"/>
    <property type="match status" value="1"/>
</dbReference>
<feature type="binding site" evidence="16">
    <location>
        <position position="383"/>
    </location>
    <ligand>
        <name>ATP</name>
        <dbReference type="ChEBI" id="CHEBI:30616"/>
    </ligand>
</feature>
<dbReference type="PROSITE" id="PS00107">
    <property type="entry name" value="PROTEIN_KINASE_ATP"/>
    <property type="match status" value="1"/>
</dbReference>
<dbReference type="PANTHER" id="PTHR27002:SF1050">
    <property type="entry name" value="CYSTEINE-RICH RECEPTOR-LIKE PROTEIN KINASE 5"/>
    <property type="match status" value="1"/>
</dbReference>
<evidence type="ECO:0000256" key="1">
    <source>
        <dbReference type="ARBA" id="ARBA00004167"/>
    </source>
</evidence>
<dbReference type="Gene3D" id="3.30.200.20">
    <property type="entry name" value="Phosphorylase Kinase, domain 1"/>
    <property type="match status" value="1"/>
</dbReference>
<evidence type="ECO:0000256" key="7">
    <source>
        <dbReference type="ARBA" id="ARBA00022741"/>
    </source>
</evidence>
<evidence type="ECO:0000256" key="14">
    <source>
        <dbReference type="ARBA" id="ARBA00047558"/>
    </source>
</evidence>
<keyword evidence="13" id="KW-0325">Glycoprotein</keyword>
<keyword evidence="6" id="KW-0677">Repeat</keyword>
<feature type="region of interest" description="Disordered" evidence="17">
    <location>
        <begin position="661"/>
        <end position="685"/>
    </location>
</feature>
<dbReference type="PANTHER" id="PTHR27002">
    <property type="entry name" value="RECEPTOR-LIKE SERINE/THREONINE-PROTEIN KINASE SD1-8"/>
    <property type="match status" value="1"/>
</dbReference>
<evidence type="ECO:0000256" key="3">
    <source>
        <dbReference type="ARBA" id="ARBA00022679"/>
    </source>
</evidence>
<evidence type="ECO:0000256" key="2">
    <source>
        <dbReference type="ARBA" id="ARBA00022527"/>
    </source>
</evidence>
<evidence type="ECO:0000313" key="22">
    <source>
        <dbReference type="Proteomes" id="UP001293593"/>
    </source>
</evidence>
<keyword evidence="10 18" id="KW-1133">Transmembrane helix</keyword>
<evidence type="ECO:0000313" key="21">
    <source>
        <dbReference type="EMBL" id="KAK4258930.1"/>
    </source>
</evidence>
<keyword evidence="22" id="KW-1185">Reference proteome</keyword>
<feature type="domain" description="Protein kinase" evidence="19">
    <location>
        <begin position="355"/>
        <end position="632"/>
    </location>
</feature>
<dbReference type="CDD" id="cd23509">
    <property type="entry name" value="Gnk2-like"/>
    <property type="match status" value="2"/>
</dbReference>
<comment type="catalytic activity">
    <reaction evidence="14">
        <text>L-seryl-[protein] + ATP = O-phospho-L-seryl-[protein] + ADP + H(+)</text>
        <dbReference type="Rhea" id="RHEA:17989"/>
        <dbReference type="Rhea" id="RHEA-COMP:9863"/>
        <dbReference type="Rhea" id="RHEA-COMP:11604"/>
        <dbReference type="ChEBI" id="CHEBI:15378"/>
        <dbReference type="ChEBI" id="CHEBI:29999"/>
        <dbReference type="ChEBI" id="CHEBI:30616"/>
        <dbReference type="ChEBI" id="CHEBI:83421"/>
        <dbReference type="ChEBI" id="CHEBI:456216"/>
    </reaction>
</comment>
<dbReference type="FunFam" id="3.30.430.20:FF:000012">
    <property type="entry name" value="Cysteine-rich receptor-like protein kinase 25"/>
    <property type="match status" value="1"/>
</dbReference>
<dbReference type="PROSITE" id="PS50011">
    <property type="entry name" value="PROTEIN_KINASE_DOM"/>
    <property type="match status" value="1"/>
</dbReference>
<dbReference type="GO" id="GO:0042742">
    <property type="term" value="P:defense response to bacterium"/>
    <property type="evidence" value="ECO:0007669"/>
    <property type="project" value="TreeGrafter"/>
</dbReference>
<dbReference type="InterPro" id="IPR008271">
    <property type="entry name" value="Ser/Thr_kinase_AS"/>
</dbReference>
<evidence type="ECO:0008006" key="23">
    <source>
        <dbReference type="Google" id="ProtNLM"/>
    </source>
</evidence>
<sequence>MSQVLCSKCETAHLIIRKLVIRFMNNSTKAFLLLALIICLIARINGQASQVDCTGPTYAPNSTYYTNLMLLFTTLSLSSNATYIDGFYHTTVGQNTKDAVYGLYLCRGDTTASACQACVSQATKDIMRCPKTTQAVGWYDKCTLRYSNANFFAIEQDDPTLVLYNNANATNKESFMRLVINTMNEVAKDAAYGGGNGSRKFATREENYSSFQTLYTLAQCMPDLSEAECYNCLRRTIDEYPSCCFGRVGAIARAYSCNVRYELYPFYGVVSSSLPSHRPPPEPEFIPKGKSNISVVTIIAIAVQSAILILQVSLCFLCLKWRARMNASLPKNVEISSVESLHFDLDAIKSATNDFSPDNKLGEGGYGEVYKGILPNGQELAVKRLSSSSKQGVPEFKNEVVTMAKLQHRNLVRFFGFCLQEEEKILVYEYLPNKSLDNFLFGPENKGKLNWSNRVNIIEGIARGITYLHEDSQLKIIHRDLKSSNVLLDEDLNPKIADFGMARIFGADQTQANTSKVVGTFGYMSPEYAIHGHISVKTDIYSFGVLILEIISGKKNTSFYASNYAENLLTYAWKLWREGTPLELLDPSLRNSCSGNEVIKCIHISLLCIQENPALRPTIQSIMVMLSSHTITLSDPQEPAFLFIDRQRTDANNRAIFFENSSDQSTSRSMQRSVDEDPISDLFPR</sequence>
<keyword evidence="8" id="KW-0418">Kinase</keyword>
<evidence type="ECO:0000256" key="12">
    <source>
        <dbReference type="ARBA" id="ARBA00023170"/>
    </source>
</evidence>
<reference evidence="21" key="1">
    <citation type="submission" date="2023-10" db="EMBL/GenBank/DDBJ databases">
        <title>Chromosome-level genome of the transformable northern wattle, Acacia crassicarpa.</title>
        <authorList>
            <person name="Massaro I."/>
            <person name="Sinha N.R."/>
            <person name="Poethig S."/>
            <person name="Leichty A.R."/>
        </authorList>
    </citation>
    <scope>NUCLEOTIDE SEQUENCE</scope>
    <source>
        <strain evidence="21">Acra3RX</strain>
        <tissue evidence="21">Leaf</tissue>
    </source>
</reference>
<evidence type="ECO:0000256" key="13">
    <source>
        <dbReference type="ARBA" id="ARBA00023180"/>
    </source>
</evidence>
<dbReference type="Gene3D" id="1.10.510.10">
    <property type="entry name" value="Transferase(Phosphotransferase) domain 1"/>
    <property type="match status" value="1"/>
</dbReference>
<keyword evidence="11 18" id="KW-0472">Membrane</keyword>
<dbReference type="Proteomes" id="UP001293593">
    <property type="component" value="Unassembled WGS sequence"/>
</dbReference>
<evidence type="ECO:0000256" key="17">
    <source>
        <dbReference type="SAM" id="MobiDB-lite"/>
    </source>
</evidence>
<organism evidence="21 22">
    <name type="scientific">Acacia crassicarpa</name>
    <name type="common">northern wattle</name>
    <dbReference type="NCBI Taxonomy" id="499986"/>
    <lineage>
        <taxon>Eukaryota</taxon>
        <taxon>Viridiplantae</taxon>
        <taxon>Streptophyta</taxon>
        <taxon>Embryophyta</taxon>
        <taxon>Tracheophyta</taxon>
        <taxon>Spermatophyta</taxon>
        <taxon>Magnoliopsida</taxon>
        <taxon>eudicotyledons</taxon>
        <taxon>Gunneridae</taxon>
        <taxon>Pentapetalae</taxon>
        <taxon>rosids</taxon>
        <taxon>fabids</taxon>
        <taxon>Fabales</taxon>
        <taxon>Fabaceae</taxon>
        <taxon>Caesalpinioideae</taxon>
        <taxon>mimosoid clade</taxon>
        <taxon>Acacieae</taxon>
        <taxon>Acacia</taxon>
    </lineage>
</organism>
<dbReference type="GO" id="GO:0005524">
    <property type="term" value="F:ATP binding"/>
    <property type="evidence" value="ECO:0007669"/>
    <property type="project" value="UniProtKB-UniRule"/>
</dbReference>
<comment type="subcellular location">
    <subcellularLocation>
        <location evidence="1">Membrane</location>
        <topology evidence="1">Single-pass membrane protein</topology>
    </subcellularLocation>
</comment>
<dbReference type="GO" id="GO:0005886">
    <property type="term" value="C:plasma membrane"/>
    <property type="evidence" value="ECO:0007669"/>
    <property type="project" value="TreeGrafter"/>
</dbReference>
<dbReference type="InterPro" id="IPR002902">
    <property type="entry name" value="GNK2"/>
</dbReference>
<evidence type="ECO:0000256" key="8">
    <source>
        <dbReference type="ARBA" id="ARBA00022777"/>
    </source>
</evidence>
<keyword evidence="5" id="KW-0732">Signal</keyword>
<dbReference type="Gene3D" id="3.30.430.20">
    <property type="entry name" value="Gnk2 domain, C-X8-C-X2-C motif"/>
    <property type="match status" value="2"/>
</dbReference>
<dbReference type="InterPro" id="IPR011009">
    <property type="entry name" value="Kinase-like_dom_sf"/>
</dbReference>
<name>A0AAE1IW87_9FABA</name>
<dbReference type="InterPro" id="IPR038408">
    <property type="entry name" value="GNK2_sf"/>
</dbReference>
<keyword evidence="12" id="KW-0675">Receptor</keyword>
<evidence type="ECO:0000256" key="11">
    <source>
        <dbReference type="ARBA" id="ARBA00023136"/>
    </source>
</evidence>
<evidence type="ECO:0000256" key="9">
    <source>
        <dbReference type="ARBA" id="ARBA00022840"/>
    </source>
</evidence>
<accession>A0AAE1IW87</accession>
<proteinExistence type="predicted"/>
<dbReference type="InterPro" id="IPR017441">
    <property type="entry name" value="Protein_kinase_ATP_BS"/>
</dbReference>
<dbReference type="SUPFAM" id="SSF56112">
    <property type="entry name" value="Protein kinase-like (PK-like)"/>
    <property type="match status" value="1"/>
</dbReference>
<dbReference type="Pfam" id="PF01657">
    <property type="entry name" value="Stress-antifung"/>
    <property type="match status" value="2"/>
</dbReference>
<evidence type="ECO:0000256" key="5">
    <source>
        <dbReference type="ARBA" id="ARBA00022729"/>
    </source>
</evidence>
<keyword evidence="4 18" id="KW-0812">Transmembrane</keyword>
<evidence type="ECO:0000256" key="4">
    <source>
        <dbReference type="ARBA" id="ARBA00022692"/>
    </source>
</evidence>
<dbReference type="SMART" id="SM00220">
    <property type="entry name" value="S_TKc"/>
    <property type="match status" value="1"/>
</dbReference>
<keyword evidence="9 16" id="KW-0067">ATP-binding</keyword>
<evidence type="ECO:0000256" key="18">
    <source>
        <dbReference type="SAM" id="Phobius"/>
    </source>
</evidence>
<evidence type="ECO:0000256" key="10">
    <source>
        <dbReference type="ARBA" id="ARBA00022989"/>
    </source>
</evidence>
<dbReference type="CDD" id="cd14066">
    <property type="entry name" value="STKc_IRAK"/>
    <property type="match status" value="1"/>
</dbReference>
<dbReference type="EMBL" id="JAWXYG010000011">
    <property type="protein sequence ID" value="KAK4258930.1"/>
    <property type="molecule type" value="Genomic_DNA"/>
</dbReference>
<keyword evidence="3" id="KW-0808">Transferase</keyword>
<comment type="caution">
    <text evidence="21">The sequence shown here is derived from an EMBL/GenBank/DDBJ whole genome shotgun (WGS) entry which is preliminary data.</text>
</comment>